<dbReference type="InterPro" id="IPR036890">
    <property type="entry name" value="HATPase_C_sf"/>
</dbReference>
<evidence type="ECO:0000256" key="9">
    <source>
        <dbReference type="ARBA" id="ARBA00022741"/>
    </source>
</evidence>
<dbReference type="SMART" id="SM00387">
    <property type="entry name" value="HATPase_c"/>
    <property type="match status" value="1"/>
</dbReference>
<keyword evidence="6" id="KW-0597">Phosphoprotein</keyword>
<dbReference type="InterPro" id="IPR003594">
    <property type="entry name" value="HATPase_dom"/>
</dbReference>
<keyword evidence="19" id="KW-1185">Reference proteome</keyword>
<comment type="subcellular location">
    <subcellularLocation>
        <location evidence="2">Cell inner membrane</location>
        <topology evidence="2">Multi-pass membrane protein</topology>
    </subcellularLocation>
</comment>
<sequence>MKTPVWFPQSFFARTLWLVLIVVLFSKALTLVYLLMNEDVLVDRQYSHGAALTLRAYWAADADDRDHVARAAGLNRVPRTQVPPDEQHWPYSEIFRRQMQAELGEDTEVRVRVQSPPSLWVHAPSLGSDWVQVPLYPHPLRGQKIWSVLGWFLGIGLLSTAAAWIFVSQLNAPLKRLVNAARQLGQGRSVRLPVSQTPSEMAEVYRAFNQMAEDVEQASRERELMLAGVSHDLRTPLTRLRLSLELMREDSELTEDMVRDIEDMDAILDQFLAFIRDGRDEKVEELDLAELVREVAAPYNQQDARVGLYLEPVPPFPLRRVSLKRLLVNLIENGLRHGGGGVEVAAFVAGDEGAPYVVLSVLDRGQGIDPAELADIFNPFIRGDRARGGKGTGLGLAIVKRIAALHGGSVELRNRSGGGLEARVCLPLGLLLPRDAA</sequence>
<feature type="transmembrane region" description="Helical" evidence="15">
    <location>
        <begin position="16"/>
        <end position="36"/>
    </location>
</feature>
<evidence type="ECO:0000256" key="3">
    <source>
        <dbReference type="ARBA" id="ARBA00012438"/>
    </source>
</evidence>
<evidence type="ECO:0000256" key="1">
    <source>
        <dbReference type="ARBA" id="ARBA00000085"/>
    </source>
</evidence>
<keyword evidence="8 15" id="KW-0812">Transmembrane</keyword>
<evidence type="ECO:0000313" key="18">
    <source>
        <dbReference type="EMBL" id="TRX75156.1"/>
    </source>
</evidence>
<dbReference type="GO" id="GO:0005886">
    <property type="term" value="C:plasma membrane"/>
    <property type="evidence" value="ECO:0007669"/>
    <property type="project" value="UniProtKB-SubCell"/>
</dbReference>
<dbReference type="PANTHER" id="PTHR44936">
    <property type="entry name" value="SENSOR PROTEIN CREC"/>
    <property type="match status" value="1"/>
</dbReference>
<dbReference type="Gene3D" id="3.30.565.10">
    <property type="entry name" value="Histidine kinase-like ATPase, C-terminal domain"/>
    <property type="match status" value="1"/>
</dbReference>
<evidence type="ECO:0000256" key="6">
    <source>
        <dbReference type="ARBA" id="ARBA00022553"/>
    </source>
</evidence>
<evidence type="ECO:0000256" key="4">
    <source>
        <dbReference type="ARBA" id="ARBA00022475"/>
    </source>
</evidence>
<dbReference type="Pfam" id="PF00672">
    <property type="entry name" value="HAMP"/>
    <property type="match status" value="1"/>
</dbReference>
<dbReference type="InterPro" id="IPR004358">
    <property type="entry name" value="Sig_transdc_His_kin-like_C"/>
</dbReference>
<dbReference type="SMART" id="SM00388">
    <property type="entry name" value="HisKA"/>
    <property type="match status" value="1"/>
</dbReference>
<proteinExistence type="predicted"/>
<feature type="domain" description="HAMP" evidence="17">
    <location>
        <begin position="168"/>
        <end position="220"/>
    </location>
</feature>
<dbReference type="InterPro" id="IPR050980">
    <property type="entry name" value="2C_sensor_his_kinase"/>
</dbReference>
<dbReference type="PANTHER" id="PTHR44936:SF5">
    <property type="entry name" value="SENSOR HISTIDINE KINASE ENVZ"/>
    <property type="match status" value="1"/>
</dbReference>
<dbReference type="CDD" id="cd06225">
    <property type="entry name" value="HAMP"/>
    <property type="match status" value="1"/>
</dbReference>
<dbReference type="CDD" id="cd16950">
    <property type="entry name" value="HATPase_EnvZ-like"/>
    <property type="match status" value="1"/>
</dbReference>
<keyword evidence="12 15" id="KW-1133">Transmembrane helix</keyword>
<dbReference type="PROSITE" id="PS50109">
    <property type="entry name" value="HIS_KIN"/>
    <property type="match status" value="1"/>
</dbReference>
<dbReference type="InterPro" id="IPR005467">
    <property type="entry name" value="His_kinase_dom"/>
</dbReference>
<dbReference type="InterPro" id="IPR036097">
    <property type="entry name" value="HisK_dim/P_sf"/>
</dbReference>
<evidence type="ECO:0000313" key="19">
    <source>
        <dbReference type="Proteomes" id="UP000315235"/>
    </source>
</evidence>
<keyword evidence="10" id="KW-0418">Kinase</keyword>
<dbReference type="SUPFAM" id="SSF47384">
    <property type="entry name" value="Homodimeric domain of signal transducing histidine kinase"/>
    <property type="match status" value="1"/>
</dbReference>
<evidence type="ECO:0000256" key="5">
    <source>
        <dbReference type="ARBA" id="ARBA00022519"/>
    </source>
</evidence>
<evidence type="ECO:0000256" key="14">
    <source>
        <dbReference type="ARBA" id="ARBA00023136"/>
    </source>
</evidence>
<feature type="domain" description="Histidine kinase" evidence="16">
    <location>
        <begin position="228"/>
        <end position="430"/>
    </location>
</feature>
<evidence type="ECO:0000256" key="2">
    <source>
        <dbReference type="ARBA" id="ARBA00004429"/>
    </source>
</evidence>
<evidence type="ECO:0000256" key="12">
    <source>
        <dbReference type="ARBA" id="ARBA00022989"/>
    </source>
</evidence>
<keyword evidence="13" id="KW-0902">Two-component regulatory system</keyword>
<dbReference type="AlphaFoldDB" id="A0A553H072"/>
<keyword evidence="7" id="KW-0808">Transferase</keyword>
<organism evidence="18 19">
    <name type="scientific">Pseudomonas mangiferae</name>
    <dbReference type="NCBI Taxonomy" id="2593654"/>
    <lineage>
        <taxon>Bacteria</taxon>
        <taxon>Pseudomonadati</taxon>
        <taxon>Pseudomonadota</taxon>
        <taxon>Gammaproteobacteria</taxon>
        <taxon>Pseudomonadales</taxon>
        <taxon>Pseudomonadaceae</taxon>
        <taxon>Pseudomonas</taxon>
    </lineage>
</organism>
<feature type="transmembrane region" description="Helical" evidence="15">
    <location>
        <begin position="145"/>
        <end position="167"/>
    </location>
</feature>
<evidence type="ECO:0000256" key="10">
    <source>
        <dbReference type="ARBA" id="ARBA00022777"/>
    </source>
</evidence>
<dbReference type="InterPro" id="IPR003660">
    <property type="entry name" value="HAMP_dom"/>
</dbReference>
<dbReference type="Pfam" id="PF00512">
    <property type="entry name" value="HisKA"/>
    <property type="match status" value="1"/>
</dbReference>
<gene>
    <name evidence="18" type="ORF">FM069_08630</name>
</gene>
<dbReference type="InterPro" id="IPR003661">
    <property type="entry name" value="HisK_dim/P_dom"/>
</dbReference>
<evidence type="ECO:0000256" key="11">
    <source>
        <dbReference type="ARBA" id="ARBA00022840"/>
    </source>
</evidence>
<keyword evidence="5" id="KW-0997">Cell inner membrane</keyword>
<evidence type="ECO:0000256" key="8">
    <source>
        <dbReference type="ARBA" id="ARBA00022692"/>
    </source>
</evidence>
<dbReference type="SUPFAM" id="SSF55874">
    <property type="entry name" value="ATPase domain of HSP90 chaperone/DNA topoisomerase II/histidine kinase"/>
    <property type="match status" value="1"/>
</dbReference>
<dbReference type="GO" id="GO:0000155">
    <property type="term" value="F:phosphorelay sensor kinase activity"/>
    <property type="evidence" value="ECO:0007669"/>
    <property type="project" value="InterPro"/>
</dbReference>
<reference evidence="18 19" key="1">
    <citation type="submission" date="2019-07" db="EMBL/GenBank/DDBJ databases">
        <title>Pseudomonas mangiferae sp. nov., isolated from bark of mango tree in Thailand.</title>
        <authorList>
            <person name="Srisuk N."/>
            <person name="Anurat P."/>
        </authorList>
    </citation>
    <scope>NUCLEOTIDE SEQUENCE [LARGE SCALE GENOMIC DNA]</scope>
    <source>
        <strain evidence="18 19">DMKU_BBB3-04</strain>
    </source>
</reference>
<evidence type="ECO:0000256" key="13">
    <source>
        <dbReference type="ARBA" id="ARBA00023012"/>
    </source>
</evidence>
<protein>
    <recommendedName>
        <fullName evidence="3">histidine kinase</fullName>
        <ecNumber evidence="3">2.7.13.3</ecNumber>
    </recommendedName>
</protein>
<keyword evidence="11" id="KW-0067">ATP-binding</keyword>
<dbReference type="EC" id="2.7.13.3" evidence="3"/>
<evidence type="ECO:0000256" key="7">
    <source>
        <dbReference type="ARBA" id="ARBA00022679"/>
    </source>
</evidence>
<dbReference type="CDD" id="cd00082">
    <property type="entry name" value="HisKA"/>
    <property type="match status" value="1"/>
</dbReference>
<keyword evidence="14 15" id="KW-0472">Membrane</keyword>
<comment type="caution">
    <text evidence="18">The sequence shown here is derived from an EMBL/GenBank/DDBJ whole genome shotgun (WGS) entry which is preliminary data.</text>
</comment>
<evidence type="ECO:0000259" key="17">
    <source>
        <dbReference type="PROSITE" id="PS50885"/>
    </source>
</evidence>
<dbReference type="SMART" id="SM00304">
    <property type="entry name" value="HAMP"/>
    <property type="match status" value="1"/>
</dbReference>
<dbReference type="Proteomes" id="UP000315235">
    <property type="component" value="Unassembled WGS sequence"/>
</dbReference>
<evidence type="ECO:0000256" key="15">
    <source>
        <dbReference type="SAM" id="Phobius"/>
    </source>
</evidence>
<dbReference type="GO" id="GO:0005524">
    <property type="term" value="F:ATP binding"/>
    <property type="evidence" value="ECO:0007669"/>
    <property type="project" value="UniProtKB-KW"/>
</dbReference>
<accession>A0A553H072</accession>
<comment type="catalytic activity">
    <reaction evidence="1">
        <text>ATP + protein L-histidine = ADP + protein N-phospho-L-histidine.</text>
        <dbReference type="EC" id="2.7.13.3"/>
    </reaction>
</comment>
<dbReference type="RefSeq" id="WP_143487892.1">
    <property type="nucleotide sequence ID" value="NZ_VJOY01000005.1"/>
</dbReference>
<dbReference type="PROSITE" id="PS50885">
    <property type="entry name" value="HAMP"/>
    <property type="match status" value="1"/>
</dbReference>
<keyword evidence="9" id="KW-0547">Nucleotide-binding</keyword>
<dbReference type="OrthoDB" id="9804645at2"/>
<dbReference type="Pfam" id="PF02518">
    <property type="entry name" value="HATPase_c"/>
    <property type="match status" value="1"/>
</dbReference>
<keyword evidence="4" id="KW-1003">Cell membrane</keyword>
<dbReference type="EMBL" id="VJOY01000005">
    <property type="protein sequence ID" value="TRX75156.1"/>
    <property type="molecule type" value="Genomic_DNA"/>
</dbReference>
<evidence type="ECO:0000259" key="16">
    <source>
        <dbReference type="PROSITE" id="PS50109"/>
    </source>
</evidence>
<name>A0A553H072_9PSED</name>
<dbReference type="PRINTS" id="PR00344">
    <property type="entry name" value="BCTRLSENSOR"/>
</dbReference>
<dbReference type="Gene3D" id="1.10.287.130">
    <property type="match status" value="1"/>
</dbReference>